<sequence length="195" mass="22002">MLQDFEARFSVTAFFSYAPRRATGVGVVVCNRSLLRNATYLFGGKDSSYDFVFGERKFRLGTVYAPTVSTFQHYYFRSLDVHLLDAGPSTHQSTWNRGASGSRIDRLYKPRTLSAALQTCTAVDFPSCPGEISDHRPLLIKFCFDSAVARLSRPWRLDSRILHNETTRRTLGNLVKESLVGVDPKPASWDRLKGQ</sequence>
<keyword evidence="2" id="KW-1185">Reference proteome</keyword>
<organism evidence="1 2">
    <name type="scientific">Ixodes persulcatus</name>
    <name type="common">Taiga tick</name>
    <dbReference type="NCBI Taxonomy" id="34615"/>
    <lineage>
        <taxon>Eukaryota</taxon>
        <taxon>Metazoa</taxon>
        <taxon>Ecdysozoa</taxon>
        <taxon>Arthropoda</taxon>
        <taxon>Chelicerata</taxon>
        <taxon>Arachnida</taxon>
        <taxon>Acari</taxon>
        <taxon>Parasitiformes</taxon>
        <taxon>Ixodida</taxon>
        <taxon>Ixodoidea</taxon>
        <taxon>Ixodidae</taxon>
        <taxon>Ixodinae</taxon>
        <taxon>Ixodes</taxon>
    </lineage>
</organism>
<name>A0AC60R026_IXOPE</name>
<protein>
    <submittedName>
        <fullName evidence="1">Uncharacterized protein</fullName>
    </submittedName>
</protein>
<comment type="caution">
    <text evidence="1">The sequence shown here is derived from an EMBL/GenBank/DDBJ whole genome shotgun (WGS) entry which is preliminary data.</text>
</comment>
<accession>A0AC60R026</accession>
<evidence type="ECO:0000313" key="2">
    <source>
        <dbReference type="Proteomes" id="UP000805193"/>
    </source>
</evidence>
<evidence type="ECO:0000313" key="1">
    <source>
        <dbReference type="EMBL" id="KAG0444043.1"/>
    </source>
</evidence>
<dbReference type="EMBL" id="JABSTQ010002582">
    <property type="protein sequence ID" value="KAG0444043.1"/>
    <property type="molecule type" value="Genomic_DNA"/>
</dbReference>
<dbReference type="Proteomes" id="UP000805193">
    <property type="component" value="Unassembled WGS sequence"/>
</dbReference>
<gene>
    <name evidence="1" type="ORF">HPB47_014250</name>
</gene>
<reference evidence="1 2" key="1">
    <citation type="journal article" date="2020" name="Cell">
        <title>Large-Scale Comparative Analyses of Tick Genomes Elucidate Their Genetic Diversity and Vector Capacities.</title>
        <authorList>
            <consortium name="Tick Genome and Microbiome Consortium (TIGMIC)"/>
            <person name="Jia N."/>
            <person name="Wang J."/>
            <person name="Shi W."/>
            <person name="Du L."/>
            <person name="Sun Y."/>
            <person name="Zhan W."/>
            <person name="Jiang J.F."/>
            <person name="Wang Q."/>
            <person name="Zhang B."/>
            <person name="Ji P."/>
            <person name="Bell-Sakyi L."/>
            <person name="Cui X.M."/>
            <person name="Yuan T.T."/>
            <person name="Jiang B.G."/>
            <person name="Yang W.F."/>
            <person name="Lam T.T."/>
            <person name="Chang Q.C."/>
            <person name="Ding S.J."/>
            <person name="Wang X.J."/>
            <person name="Zhu J.G."/>
            <person name="Ruan X.D."/>
            <person name="Zhao L."/>
            <person name="Wei J.T."/>
            <person name="Ye R.Z."/>
            <person name="Que T.C."/>
            <person name="Du C.H."/>
            <person name="Zhou Y.H."/>
            <person name="Cheng J.X."/>
            <person name="Dai P.F."/>
            <person name="Guo W.B."/>
            <person name="Han X.H."/>
            <person name="Huang E.J."/>
            <person name="Li L.F."/>
            <person name="Wei W."/>
            <person name="Gao Y.C."/>
            <person name="Liu J.Z."/>
            <person name="Shao H.Z."/>
            <person name="Wang X."/>
            <person name="Wang C.C."/>
            <person name="Yang T.C."/>
            <person name="Huo Q.B."/>
            <person name="Li W."/>
            <person name="Chen H.Y."/>
            <person name="Chen S.E."/>
            <person name="Zhou L.G."/>
            <person name="Ni X.B."/>
            <person name="Tian J.H."/>
            <person name="Sheng Y."/>
            <person name="Liu T."/>
            <person name="Pan Y.S."/>
            <person name="Xia L.Y."/>
            <person name="Li J."/>
            <person name="Zhao F."/>
            <person name="Cao W.C."/>
        </authorList>
    </citation>
    <scope>NUCLEOTIDE SEQUENCE [LARGE SCALE GENOMIC DNA]</scope>
    <source>
        <strain evidence="1">Iper-2018</strain>
    </source>
</reference>
<proteinExistence type="predicted"/>